<feature type="compositionally biased region" description="Polar residues" evidence="3">
    <location>
        <begin position="503"/>
        <end position="515"/>
    </location>
</feature>
<dbReference type="AlphaFoldDB" id="A0A166HD81"/>
<dbReference type="SMART" id="SM00184">
    <property type="entry name" value="RING"/>
    <property type="match status" value="1"/>
</dbReference>
<dbReference type="Pfam" id="PF13920">
    <property type="entry name" value="zf-C3HC4_3"/>
    <property type="match status" value="1"/>
</dbReference>
<feature type="compositionally biased region" description="Polar residues" evidence="3">
    <location>
        <begin position="382"/>
        <end position="392"/>
    </location>
</feature>
<dbReference type="InterPro" id="IPR013083">
    <property type="entry name" value="Znf_RING/FYVE/PHD"/>
</dbReference>
<evidence type="ECO:0000256" key="2">
    <source>
        <dbReference type="SAM" id="Coils"/>
    </source>
</evidence>
<comment type="caution">
    <text evidence="5">The sequence shown here is derived from an EMBL/GenBank/DDBJ whole genome shotgun (WGS) entry which is preliminary data.</text>
</comment>
<gene>
    <name evidence="5" type="ORF">DCAR_002763</name>
</gene>
<evidence type="ECO:0000256" key="1">
    <source>
        <dbReference type="PROSITE-ProRule" id="PRU00175"/>
    </source>
</evidence>
<feature type="region of interest" description="Disordered" evidence="3">
    <location>
        <begin position="335"/>
        <end position="400"/>
    </location>
</feature>
<sequence>MMYNDIRISHTYIYFHLYIYNGKKTTVNALRITADFEDDFMKLKFDMEKLDPAEVLDLRSQVKRDYKRFIYIGQNLMARPSDGDVSSQGPPFESVKEAGSKNKRKHLSESVSHVPVEEMTRSLEEIPTYGLIDEKLANEFSNLGLFDEKLANESGKLESAQGSSDISTEDEVKEYWGEPSECQFEELLSATLHTAFENAVKKIAELGHSKEDAEQVVLRSSFCYGDKDLVSNIVDGALPCLELKKQDVDLSKYQVFENMQSLVEYTMLEMVNALREIKPTLSVSEAMWLLLICDLNLKKACETETDVLRGLRTEAISGGFSSNSVVPQIKSDVKTYETVPSNTGKSAITKPSDPRKSQTDIPSEGGSSNSQSMKIPFPGGFITTNAQQSNMEDASGAARKCCSGNSKRELLRQRTLHMEKCRGRMSMPRGAFKNKLTSIGCSVMDKKSAAYMKNSYKESNAPQAKVQTTSVSNTATSVPATLPVNDVSAADDKKSIPPETKPTKGSQISTVPSSKTPDYYAGIPYDQSTNKYLPQNSKDELLLALVAKKEALEKELQHWSDWGTEKVRQAAHRLGKDREELKALRQAKEEEEKLVKEKQILEENTLKRLSEMEYALTNATRQTDMANSTFSELEKQNSALKLKLESAKLLALRSSEELQEAVRKEQETMKKVQSCDSEREVLVEDLKFLKNKTAKLQKDLKKAEAVRNQTEALWKKEEKEKEKVLAQASSIRKERERLEAVAKEEGHKIRQKADRELQKHKELMKDLEEQISKLRMECESSKIAALREGISQNYGIPSSNNPAKPYYLIPNHKRLPVFQEISRSESVQKKNRECSMCLMNDISVILLPCAHQVLCEECNEDHEKQGATTCPLCRAVIQSRFIPRFVKKQN</sequence>
<dbReference type="InterPro" id="IPR046934">
    <property type="entry name" value="PIR2-like"/>
</dbReference>
<dbReference type="SUPFAM" id="SSF57850">
    <property type="entry name" value="RING/U-box"/>
    <property type="match status" value="1"/>
</dbReference>
<dbReference type="Gene3D" id="3.30.40.10">
    <property type="entry name" value="Zinc/RING finger domain, C3HC4 (zinc finger)"/>
    <property type="match status" value="1"/>
</dbReference>
<feature type="compositionally biased region" description="Polar residues" evidence="3">
    <location>
        <begin position="359"/>
        <end position="373"/>
    </location>
</feature>
<feature type="region of interest" description="Disordered" evidence="3">
    <location>
        <begin position="80"/>
        <end position="113"/>
    </location>
</feature>
<keyword evidence="1" id="KW-0479">Metal-binding</keyword>
<organism evidence="5">
    <name type="scientific">Daucus carota subsp. sativus</name>
    <name type="common">Carrot</name>
    <dbReference type="NCBI Taxonomy" id="79200"/>
    <lineage>
        <taxon>Eukaryota</taxon>
        <taxon>Viridiplantae</taxon>
        <taxon>Streptophyta</taxon>
        <taxon>Embryophyta</taxon>
        <taxon>Tracheophyta</taxon>
        <taxon>Spermatophyta</taxon>
        <taxon>Magnoliopsida</taxon>
        <taxon>eudicotyledons</taxon>
        <taxon>Gunneridae</taxon>
        <taxon>Pentapetalae</taxon>
        <taxon>asterids</taxon>
        <taxon>campanulids</taxon>
        <taxon>Apiales</taxon>
        <taxon>Apiaceae</taxon>
        <taxon>Apioideae</taxon>
        <taxon>Scandiceae</taxon>
        <taxon>Daucinae</taxon>
        <taxon>Daucus</taxon>
        <taxon>Daucus sect. Daucus</taxon>
    </lineage>
</organism>
<dbReference type="InterPro" id="IPR046527">
    <property type="entry name" value="PIR2-like_helical"/>
</dbReference>
<name>A0A166HD81_DAUCS</name>
<dbReference type="PANTHER" id="PTHR46405:SF9">
    <property type="entry name" value="E3 UBIQUITIN-PROTEIN LIGASE RF298"/>
    <property type="match status" value="1"/>
</dbReference>
<accession>A0A166HD81</accession>
<feature type="domain" description="RING-type" evidence="4">
    <location>
        <begin position="834"/>
        <end position="874"/>
    </location>
</feature>
<dbReference type="Gramene" id="KZN10107">
    <property type="protein sequence ID" value="KZN10107"/>
    <property type="gene ID" value="DCAR_002763"/>
</dbReference>
<dbReference type="CDD" id="cd23128">
    <property type="entry name" value="RING-HC_MIP1-like"/>
    <property type="match status" value="1"/>
</dbReference>
<dbReference type="InterPro" id="IPR001841">
    <property type="entry name" value="Znf_RING"/>
</dbReference>
<dbReference type="EMBL" id="LNRQ01000001">
    <property type="protein sequence ID" value="KZN10107.1"/>
    <property type="molecule type" value="Genomic_DNA"/>
</dbReference>
<evidence type="ECO:0000313" key="5">
    <source>
        <dbReference type="EMBL" id="KZN10107.1"/>
    </source>
</evidence>
<dbReference type="GO" id="GO:0008270">
    <property type="term" value="F:zinc ion binding"/>
    <property type="evidence" value="ECO:0007669"/>
    <property type="project" value="UniProtKB-KW"/>
</dbReference>
<reference evidence="5" key="1">
    <citation type="journal article" date="2016" name="Nat. Genet.">
        <title>A high-quality carrot genome assembly provides new insights into carotenoid accumulation and asterid genome evolution.</title>
        <authorList>
            <person name="Iorizzo M."/>
            <person name="Ellison S."/>
            <person name="Senalik D."/>
            <person name="Zeng P."/>
            <person name="Satapoomin P."/>
            <person name="Huang J."/>
            <person name="Bowman M."/>
            <person name="Iovene M."/>
            <person name="Sanseverino W."/>
            <person name="Cavagnaro P."/>
            <person name="Yildiz M."/>
            <person name="Macko-Podgorni A."/>
            <person name="Moranska E."/>
            <person name="Grzebelus E."/>
            <person name="Grzebelus D."/>
            <person name="Ashrafi H."/>
            <person name="Zheng Z."/>
            <person name="Cheng S."/>
            <person name="Spooner D."/>
            <person name="Van Deynze A."/>
            <person name="Simon P."/>
        </authorList>
    </citation>
    <scope>NUCLEOTIDE SEQUENCE [LARGE SCALE GENOMIC DNA]</scope>
    <source>
        <tissue evidence="5">Leaf</tissue>
    </source>
</reference>
<protein>
    <recommendedName>
        <fullName evidence="4">RING-type domain-containing protein</fullName>
    </recommendedName>
</protein>
<keyword evidence="1" id="KW-0863">Zinc-finger</keyword>
<feature type="region of interest" description="Disordered" evidence="3">
    <location>
        <begin position="482"/>
        <end position="515"/>
    </location>
</feature>
<dbReference type="PROSITE" id="PS50089">
    <property type="entry name" value="ZF_RING_2"/>
    <property type="match status" value="1"/>
</dbReference>
<dbReference type="OMA" id="KPHAIAR"/>
<evidence type="ECO:0000256" key="3">
    <source>
        <dbReference type="SAM" id="MobiDB-lite"/>
    </source>
</evidence>
<feature type="coiled-coil region" evidence="2">
    <location>
        <begin position="571"/>
        <end position="604"/>
    </location>
</feature>
<feature type="coiled-coil region" evidence="2">
    <location>
        <begin position="679"/>
        <end position="784"/>
    </location>
</feature>
<dbReference type="Pfam" id="PF20235">
    <property type="entry name" value="PIR2-like_helical"/>
    <property type="match status" value="1"/>
</dbReference>
<keyword evidence="1" id="KW-0862">Zinc</keyword>
<dbReference type="PANTHER" id="PTHR46405">
    <property type="entry name" value="OS05G0141500 PROTEIN"/>
    <property type="match status" value="1"/>
</dbReference>
<proteinExistence type="predicted"/>
<evidence type="ECO:0000259" key="4">
    <source>
        <dbReference type="PROSITE" id="PS50089"/>
    </source>
</evidence>
<keyword evidence="2" id="KW-0175">Coiled coil</keyword>